<dbReference type="Gene3D" id="3.40.710.10">
    <property type="entry name" value="DD-peptidase/beta-lactamase superfamily"/>
    <property type="match status" value="1"/>
</dbReference>
<dbReference type="PATRIC" id="fig|543877.4.peg.590"/>
<dbReference type="RefSeq" id="WP_047805799.1">
    <property type="nucleotide sequence ID" value="NZ_CP011805.1"/>
</dbReference>
<proteinExistence type="predicted"/>
<dbReference type="PROSITE" id="PS51257">
    <property type="entry name" value="PROKAR_LIPOPROTEIN"/>
    <property type="match status" value="1"/>
</dbReference>
<feature type="domain" description="Beta-lactamase-related" evidence="2">
    <location>
        <begin position="95"/>
        <end position="263"/>
    </location>
</feature>
<evidence type="ECO:0000313" key="4">
    <source>
        <dbReference type="Proteomes" id="UP000037643"/>
    </source>
</evidence>
<dbReference type="InterPro" id="IPR001466">
    <property type="entry name" value="Beta-lactam-related"/>
</dbReference>
<feature type="domain" description="Beta-lactamase-related" evidence="2">
    <location>
        <begin position="309"/>
        <end position="368"/>
    </location>
</feature>
<feature type="chain" id="PRO_5002561605" evidence="1">
    <location>
        <begin position="23"/>
        <end position="391"/>
    </location>
</feature>
<dbReference type="AlphaFoldDB" id="A0A0G3X7T1"/>
<dbReference type="Proteomes" id="UP000037643">
    <property type="component" value="Chromosome"/>
</dbReference>
<gene>
    <name evidence="3" type="ORF">AM2010_585</name>
</gene>
<dbReference type="Pfam" id="PF00144">
    <property type="entry name" value="Beta-lactamase"/>
    <property type="match status" value="2"/>
</dbReference>
<dbReference type="KEGG" id="amx:AM2010_585"/>
<name>A0A0G3X7T1_9SPHN</name>
<dbReference type="SUPFAM" id="SSF56601">
    <property type="entry name" value="beta-lactamase/transpeptidase-like"/>
    <property type="match status" value="1"/>
</dbReference>
<keyword evidence="1" id="KW-0732">Signal</keyword>
<evidence type="ECO:0000256" key="1">
    <source>
        <dbReference type="SAM" id="SignalP"/>
    </source>
</evidence>
<protein>
    <submittedName>
        <fullName evidence="3">Beta-lactamase</fullName>
    </submittedName>
</protein>
<organism evidence="3 4">
    <name type="scientific">Pelagerythrobacter marensis</name>
    <dbReference type="NCBI Taxonomy" id="543877"/>
    <lineage>
        <taxon>Bacteria</taxon>
        <taxon>Pseudomonadati</taxon>
        <taxon>Pseudomonadota</taxon>
        <taxon>Alphaproteobacteria</taxon>
        <taxon>Sphingomonadales</taxon>
        <taxon>Erythrobacteraceae</taxon>
        <taxon>Pelagerythrobacter</taxon>
    </lineage>
</organism>
<dbReference type="PANTHER" id="PTHR43283:SF14">
    <property type="entry name" value="BLL8153 PROTEIN"/>
    <property type="match status" value="1"/>
</dbReference>
<dbReference type="InterPro" id="IPR012338">
    <property type="entry name" value="Beta-lactam/transpept-like"/>
</dbReference>
<evidence type="ECO:0000313" key="3">
    <source>
        <dbReference type="EMBL" id="AKM06671.1"/>
    </source>
</evidence>
<accession>A0A0G3X7T1</accession>
<keyword evidence="4" id="KW-1185">Reference proteome</keyword>
<dbReference type="OrthoDB" id="9814204at2"/>
<dbReference type="STRING" id="543877.AM2010_585"/>
<evidence type="ECO:0000259" key="2">
    <source>
        <dbReference type="Pfam" id="PF00144"/>
    </source>
</evidence>
<reference evidence="3 4" key="1">
    <citation type="submission" date="2015-06" db="EMBL/GenBank/DDBJ databases">
        <authorList>
            <person name="Kim K.M."/>
        </authorList>
    </citation>
    <scope>NUCLEOTIDE SEQUENCE [LARGE SCALE GENOMIC DNA]</scope>
    <source>
        <strain evidence="3 4">KCTC 22370</strain>
    </source>
</reference>
<dbReference type="PANTHER" id="PTHR43283">
    <property type="entry name" value="BETA-LACTAMASE-RELATED"/>
    <property type="match status" value="1"/>
</dbReference>
<feature type="signal peptide" evidence="1">
    <location>
        <begin position="1"/>
        <end position="22"/>
    </location>
</feature>
<dbReference type="InterPro" id="IPR050789">
    <property type="entry name" value="Diverse_Enzym_Activities"/>
</dbReference>
<dbReference type="EMBL" id="CP011805">
    <property type="protein sequence ID" value="AKM06671.1"/>
    <property type="molecule type" value="Genomic_DNA"/>
</dbReference>
<sequence precursor="true">MAIWKLALATALLAGCASARVAQEPDVYQTRQPDSVTLEDQQVLFWDDETRSDRFRRMEDYFAGTEVAASPNPREFAAGDPFDADTLARVDTYLAEMNAAGIMVIQDGKIRLEKYRLGFGPQQRWTSFSVAKSFTSTLLGAAVKDGHIASLSDPVTDYLPELAGSAYDGVTVEQVATMTSGVAWDEDYADPDSDVARMLMIAPQEGETQSVTFAKTLTREAPAGEKWLYKTLETNLLGDIVAAATGRSLAAYAKEKIVDPAGFAGNLFWMTDLTGGNVGGCCLSIRLSDYARMGQWAMEGAQPSVPDGWFEKAGGAMVDLGEGRGYGYQWWTYPGDFFGGQGIFGQYITVVPERRMVVAIVSNYRVATGPDLAETRMKLWRTLIAASNTAD</sequence>